<dbReference type="Pfam" id="PF07929">
    <property type="entry name" value="PRiA4_ORF3"/>
    <property type="match status" value="1"/>
</dbReference>
<evidence type="ECO:0000313" key="4">
    <source>
        <dbReference type="Proteomes" id="UP000253831"/>
    </source>
</evidence>
<organism evidence="3 4">
    <name type="scientific">Candidatus Accumulibacter meliphilus</name>
    <dbReference type="NCBI Taxonomy" id="2211374"/>
    <lineage>
        <taxon>Bacteria</taxon>
        <taxon>Pseudomonadati</taxon>
        <taxon>Pseudomonadota</taxon>
        <taxon>Betaproteobacteria</taxon>
        <taxon>Candidatus Accumulibacter</taxon>
    </lineage>
</organism>
<dbReference type="EMBL" id="QPGA01000051">
    <property type="protein sequence ID" value="RDE49230.1"/>
    <property type="molecule type" value="Genomic_DNA"/>
</dbReference>
<dbReference type="AlphaFoldDB" id="A0A369XIP7"/>
<protein>
    <submittedName>
        <fullName evidence="3">Plasmid pRiA4b ORF-3 family protein</fullName>
    </submittedName>
</protein>
<feature type="region of interest" description="Disordered" evidence="1">
    <location>
        <begin position="401"/>
        <end position="422"/>
    </location>
</feature>
<dbReference type="InterPro" id="IPR024047">
    <property type="entry name" value="MM3350-like_sf"/>
</dbReference>
<name>A0A369XIP7_9PROT</name>
<reference evidence="3 4" key="1">
    <citation type="submission" date="2018-05" db="EMBL/GenBank/DDBJ databases">
        <title>Integrated omic analyses show evidence that a Ca. Accumulibacter phosphatis strain performs denitrification under micro-aerobic conditions.</title>
        <authorList>
            <person name="Camejo P.Y."/>
            <person name="Katherine M.D."/>
            <person name="Daniel N.R."/>
        </authorList>
    </citation>
    <scope>NUCLEOTIDE SEQUENCE [LARGE SCALE GENOMIC DNA]</scope>
    <source>
        <strain evidence="3">UW-LDO-IC</strain>
    </source>
</reference>
<evidence type="ECO:0000259" key="2">
    <source>
        <dbReference type="Pfam" id="PF07929"/>
    </source>
</evidence>
<comment type="caution">
    <text evidence="3">The sequence shown here is derived from an EMBL/GenBank/DDBJ whole genome shotgun (WGS) entry which is preliminary data.</text>
</comment>
<sequence length="422" mass="47047">MANFQLTDADRAVFSAVAAAKAPPGTIVSDFEALLSYLGADGLPVSPKECEFAIARLPELNSLLTYPVPIGLSRGRQASYPHVDGLHLLLRFSRLGRIDRSRSTPRMVLDTAMLAKWQLLNPTEQYFSLLERWWHLADGENDLWGSAAGRFAEYRHDFLKRKRPHSGVSKQESPDPLSYLLGSRQIALMQLFGLLDIESEAAVVGRGWKIKRMAATRWGLSASATYLKASGYSTGALLERLLVPSVENSAATEELSDADAGLSPFYSWAKVVLPSFPAWRNILGGVDAVEPFRGSMTFKVSLGQSVWRRIVMPAASSFEDLAEFILDTFEFDDEHLYQFRYQDEYASLRMLADPRCSDVYDDCADEVTLGEAGLLPGQLVEFRYDFGDNWRFKVLLEKRDASEGGGKPEVLAEHGKAPQQYQ</sequence>
<dbReference type="InterPro" id="IPR012912">
    <property type="entry name" value="Plasmid_pRiA4b_Orf3-like"/>
</dbReference>
<dbReference type="Proteomes" id="UP000253831">
    <property type="component" value="Unassembled WGS sequence"/>
</dbReference>
<evidence type="ECO:0000256" key="1">
    <source>
        <dbReference type="SAM" id="MobiDB-lite"/>
    </source>
</evidence>
<proteinExistence type="predicted"/>
<accession>A0A369XIP7</accession>
<gene>
    <name evidence="3" type="ORF">DVS81_17750</name>
</gene>
<dbReference type="SUPFAM" id="SSF159941">
    <property type="entry name" value="MM3350-like"/>
    <property type="match status" value="1"/>
</dbReference>
<feature type="domain" description="Plasmid pRiA4b Orf3-like" evidence="2">
    <location>
        <begin position="303"/>
        <end position="419"/>
    </location>
</feature>
<dbReference type="Gene3D" id="3.10.290.30">
    <property type="entry name" value="MM3350-like"/>
    <property type="match status" value="1"/>
</dbReference>
<evidence type="ECO:0000313" key="3">
    <source>
        <dbReference type="EMBL" id="RDE49230.1"/>
    </source>
</evidence>